<dbReference type="Proteomes" id="UP000265520">
    <property type="component" value="Unassembled WGS sequence"/>
</dbReference>
<dbReference type="PROSITE" id="PS50878">
    <property type="entry name" value="RT_POL"/>
    <property type="match status" value="1"/>
</dbReference>
<name>A0A392MNG4_9FABA</name>
<comment type="caution">
    <text evidence="2">The sequence shown here is derived from an EMBL/GenBank/DDBJ whole genome shotgun (WGS) entry which is preliminary data.</text>
</comment>
<evidence type="ECO:0000313" key="3">
    <source>
        <dbReference type="Proteomes" id="UP000265520"/>
    </source>
</evidence>
<organism evidence="2 3">
    <name type="scientific">Trifolium medium</name>
    <dbReference type="NCBI Taxonomy" id="97028"/>
    <lineage>
        <taxon>Eukaryota</taxon>
        <taxon>Viridiplantae</taxon>
        <taxon>Streptophyta</taxon>
        <taxon>Embryophyta</taxon>
        <taxon>Tracheophyta</taxon>
        <taxon>Spermatophyta</taxon>
        <taxon>Magnoliopsida</taxon>
        <taxon>eudicotyledons</taxon>
        <taxon>Gunneridae</taxon>
        <taxon>Pentapetalae</taxon>
        <taxon>rosids</taxon>
        <taxon>fabids</taxon>
        <taxon>Fabales</taxon>
        <taxon>Fabaceae</taxon>
        <taxon>Papilionoideae</taxon>
        <taxon>50 kb inversion clade</taxon>
        <taxon>NPAAA clade</taxon>
        <taxon>Hologalegina</taxon>
        <taxon>IRL clade</taxon>
        <taxon>Trifolieae</taxon>
        <taxon>Trifolium</taxon>
    </lineage>
</organism>
<feature type="domain" description="Reverse transcriptase" evidence="1">
    <location>
        <begin position="1"/>
        <end position="173"/>
    </location>
</feature>
<dbReference type="PANTHER" id="PTHR33116:SF70">
    <property type="entry name" value="NON-LTR RETROELEMENT REVERSE TRANSCRIPTASE-LIKE PROTEIN"/>
    <property type="match status" value="1"/>
</dbReference>
<keyword evidence="3" id="KW-1185">Reference proteome</keyword>
<dbReference type="InterPro" id="IPR000477">
    <property type="entry name" value="RT_dom"/>
</dbReference>
<reference evidence="2 3" key="1">
    <citation type="journal article" date="2018" name="Front. Plant Sci.">
        <title>Red Clover (Trifolium pratense) and Zigzag Clover (T. medium) - A Picture of Genomic Similarities and Differences.</title>
        <authorList>
            <person name="Dluhosova J."/>
            <person name="Istvanek J."/>
            <person name="Nedelnik J."/>
            <person name="Repkova J."/>
        </authorList>
    </citation>
    <scope>NUCLEOTIDE SEQUENCE [LARGE SCALE GENOMIC DNA]</scope>
    <source>
        <strain evidence="3">cv. 10/8</strain>
        <tissue evidence="2">Leaf</tissue>
    </source>
</reference>
<accession>A0A392MNG4</accession>
<evidence type="ECO:0000259" key="1">
    <source>
        <dbReference type="PROSITE" id="PS50878"/>
    </source>
</evidence>
<sequence>ATYCVDLSFQHVVKEAWVHNGNWNQVVKRLQDKVGRGNGSNTTKFSPSQGIRQGDPLSPYLFVLTMERLAHLIQKEIEDRTWKPITLSRNGPPISHLFFADDLILFREASILQMNVISSCLSVFCGASGAGVSIEKTKMLVSTNVNSNRERELSNISGFDLTSDFGKYLGVPIIHGRKKKSLYEFIIEKVRKRLSSWKAKNLTFAARITLTRSVLAALPTYVMQTTLLPQGVCNKIEKLMRNFIWGSTDEKRS</sequence>
<dbReference type="EMBL" id="LXQA010012978">
    <property type="protein sequence ID" value="MCH87824.1"/>
    <property type="molecule type" value="Genomic_DNA"/>
</dbReference>
<feature type="non-terminal residue" evidence="2">
    <location>
        <position position="1"/>
    </location>
</feature>
<dbReference type="AlphaFoldDB" id="A0A392MNG4"/>
<evidence type="ECO:0000313" key="2">
    <source>
        <dbReference type="EMBL" id="MCH87824.1"/>
    </source>
</evidence>
<dbReference type="PANTHER" id="PTHR33116">
    <property type="entry name" value="REVERSE TRANSCRIPTASE ZINC-BINDING DOMAIN-CONTAINING PROTEIN-RELATED-RELATED"/>
    <property type="match status" value="1"/>
</dbReference>
<dbReference type="Pfam" id="PF00078">
    <property type="entry name" value="RVT_1"/>
    <property type="match status" value="1"/>
</dbReference>
<protein>
    <submittedName>
        <fullName evidence="2">Ribonuclease H</fullName>
    </submittedName>
</protein>
<gene>
    <name evidence="2" type="ORF">A2U01_0008705</name>
</gene>
<proteinExistence type="predicted"/>